<evidence type="ECO:0000313" key="3">
    <source>
        <dbReference type="Proteomes" id="UP000294862"/>
    </source>
</evidence>
<reference evidence="2 3" key="1">
    <citation type="journal article" date="2015" name="Stand. Genomic Sci.">
        <title>Genomic Encyclopedia of Bacterial and Archaeal Type Strains, Phase III: the genomes of soil and plant-associated and newly described type strains.</title>
        <authorList>
            <person name="Whitman W.B."/>
            <person name="Woyke T."/>
            <person name="Klenk H.P."/>
            <person name="Zhou Y."/>
            <person name="Lilburn T.G."/>
            <person name="Beck B.J."/>
            <person name="De Vos P."/>
            <person name="Vandamme P."/>
            <person name="Eisen J.A."/>
            <person name="Garrity G."/>
            <person name="Hugenholtz P."/>
            <person name="Kyrpides N.C."/>
        </authorList>
    </citation>
    <scope>NUCLEOTIDE SEQUENCE [LARGE SCALE GENOMIC DNA]</scope>
    <source>
        <strain evidence="2 3">A3</strain>
    </source>
</reference>
<sequence>MNCKFAAAAVLAGLLDACAATTVPRSGAPQPGSERLRGYVMSRRNSDFIMVDGKELRREVEYGWDYDHALALRKVFDLDGHLLETAELAGADLGLTEAEQARARALVVADERLHALVDRPDVVIWAGGFSFRKPEGQDCVRGSRCIHVIAAADHGTTAVAHAIVDLQGDRVVYPFYQPADGEPGPKFHGE</sequence>
<comment type="caution">
    <text evidence="2">The sequence shown here is derived from an EMBL/GenBank/DDBJ whole genome shotgun (WGS) entry which is preliminary data.</text>
</comment>
<dbReference type="AlphaFoldDB" id="A0A4V6NNC2"/>
<accession>A0A4V6NNC2</accession>
<gene>
    <name evidence="2" type="ORF">EV148_1074</name>
</gene>
<proteinExistence type="predicted"/>
<feature type="signal peptide" evidence="1">
    <location>
        <begin position="1"/>
        <end position="19"/>
    </location>
</feature>
<keyword evidence="1" id="KW-0732">Signal</keyword>
<dbReference type="Proteomes" id="UP000294862">
    <property type="component" value="Unassembled WGS sequence"/>
</dbReference>
<dbReference type="RefSeq" id="WP_131998786.1">
    <property type="nucleotide sequence ID" value="NZ_SLWQ01000007.1"/>
</dbReference>
<dbReference type="EMBL" id="SLWQ01000007">
    <property type="protein sequence ID" value="TCO38720.1"/>
    <property type="molecule type" value="Genomic_DNA"/>
</dbReference>
<protein>
    <submittedName>
        <fullName evidence="2">Uncharacterized protein</fullName>
    </submittedName>
</protein>
<evidence type="ECO:0000313" key="2">
    <source>
        <dbReference type="EMBL" id="TCO38720.1"/>
    </source>
</evidence>
<organism evidence="2 3">
    <name type="scientific">Dokdonella fugitiva</name>
    <dbReference type="NCBI Taxonomy" id="328517"/>
    <lineage>
        <taxon>Bacteria</taxon>
        <taxon>Pseudomonadati</taxon>
        <taxon>Pseudomonadota</taxon>
        <taxon>Gammaproteobacteria</taxon>
        <taxon>Lysobacterales</taxon>
        <taxon>Rhodanobacteraceae</taxon>
        <taxon>Dokdonella</taxon>
    </lineage>
</organism>
<feature type="chain" id="PRO_5020449372" evidence="1">
    <location>
        <begin position="20"/>
        <end position="190"/>
    </location>
</feature>
<dbReference type="OrthoDB" id="5957484at2"/>
<keyword evidence="3" id="KW-1185">Reference proteome</keyword>
<evidence type="ECO:0000256" key="1">
    <source>
        <dbReference type="SAM" id="SignalP"/>
    </source>
</evidence>
<name>A0A4V6NNC2_9GAMM</name>